<sequence>MKNILKSLLVVGLCLKISAASAWGTTGHRVVAEIAERNLSSKAKKNIEKLIGKQKLAYWANWPDFVKSDHAWDHTGNFHFINTEGMLSVDAFKEAMLTSKEDNIYKAILRLESELKDKNLPLKQKQENLYFIIHLVGDAHQPMHVSRAEDLGGNKVEVTWFGKKTNIHRVWDTDIVEGEKYSYTEYATVLDIFNKQQTRAYQAGELADWLYESSTMADKIYADVAHNANLSYRYVYENKSVAEDALLKGGLRLAKILNGVFAK</sequence>
<evidence type="ECO:0000313" key="8">
    <source>
        <dbReference type="EMBL" id="MBP3942958.1"/>
    </source>
</evidence>
<evidence type="ECO:0000256" key="1">
    <source>
        <dbReference type="ARBA" id="ARBA00022722"/>
    </source>
</evidence>
<dbReference type="Pfam" id="PF02265">
    <property type="entry name" value="S1-P1_nuclease"/>
    <property type="match status" value="1"/>
</dbReference>
<evidence type="ECO:0000256" key="3">
    <source>
        <dbReference type="ARBA" id="ARBA00022759"/>
    </source>
</evidence>
<evidence type="ECO:0000256" key="2">
    <source>
        <dbReference type="ARBA" id="ARBA00022723"/>
    </source>
</evidence>
<dbReference type="Proteomes" id="UP000679691">
    <property type="component" value="Unassembled WGS sequence"/>
</dbReference>
<keyword evidence="3" id="KW-0255">Endonuclease</keyword>
<dbReference type="RefSeq" id="WP_353546445.1">
    <property type="nucleotide sequence ID" value="NZ_JAGKSB010000004.1"/>
</dbReference>
<name>A0A8T4HC88_9SPHI</name>
<protein>
    <submittedName>
        <fullName evidence="8">S1/P1 nuclease</fullName>
    </submittedName>
</protein>
<dbReference type="InterPro" id="IPR003154">
    <property type="entry name" value="S1/P1nuclease"/>
</dbReference>
<dbReference type="GO" id="GO:0046872">
    <property type="term" value="F:metal ion binding"/>
    <property type="evidence" value="ECO:0007669"/>
    <property type="project" value="UniProtKB-KW"/>
</dbReference>
<dbReference type="Gene3D" id="1.10.575.10">
    <property type="entry name" value="P1 Nuclease"/>
    <property type="match status" value="1"/>
</dbReference>
<accession>A0A8T4HC88</accession>
<keyword evidence="7" id="KW-0732">Signal</keyword>
<dbReference type="GO" id="GO:0016788">
    <property type="term" value="F:hydrolase activity, acting on ester bonds"/>
    <property type="evidence" value="ECO:0007669"/>
    <property type="project" value="InterPro"/>
</dbReference>
<evidence type="ECO:0000256" key="7">
    <source>
        <dbReference type="SAM" id="SignalP"/>
    </source>
</evidence>
<gene>
    <name evidence="8" type="ORF">J5U18_05155</name>
</gene>
<keyword evidence="2" id="KW-0479">Metal-binding</keyword>
<proteinExistence type="predicted"/>
<dbReference type="GO" id="GO:0006308">
    <property type="term" value="P:DNA catabolic process"/>
    <property type="evidence" value="ECO:0007669"/>
    <property type="project" value="InterPro"/>
</dbReference>
<dbReference type="GO" id="GO:0003676">
    <property type="term" value="F:nucleic acid binding"/>
    <property type="evidence" value="ECO:0007669"/>
    <property type="project" value="InterPro"/>
</dbReference>
<keyword evidence="1" id="KW-0540">Nuclease</keyword>
<dbReference type="GO" id="GO:0004519">
    <property type="term" value="F:endonuclease activity"/>
    <property type="evidence" value="ECO:0007669"/>
    <property type="project" value="UniProtKB-KW"/>
</dbReference>
<dbReference type="PANTHER" id="PTHR33146:SF26">
    <property type="entry name" value="ENDONUCLEASE 4"/>
    <property type="match status" value="1"/>
</dbReference>
<dbReference type="SUPFAM" id="SSF48537">
    <property type="entry name" value="Phospholipase C/P1 nuclease"/>
    <property type="match status" value="1"/>
</dbReference>
<organism evidence="8 9">
    <name type="scientific">Rhinopithecimicrobium faecis</name>
    <dbReference type="NCBI Taxonomy" id="2820698"/>
    <lineage>
        <taxon>Bacteria</taxon>
        <taxon>Pseudomonadati</taxon>
        <taxon>Bacteroidota</taxon>
        <taxon>Sphingobacteriia</taxon>
        <taxon>Sphingobacteriales</taxon>
        <taxon>Sphingobacteriaceae</taxon>
        <taxon>Rhinopithecimicrobium</taxon>
    </lineage>
</organism>
<dbReference type="EMBL" id="JAGKSB010000004">
    <property type="protein sequence ID" value="MBP3942958.1"/>
    <property type="molecule type" value="Genomic_DNA"/>
</dbReference>
<comment type="caution">
    <text evidence="8">The sequence shown here is derived from an EMBL/GenBank/DDBJ whole genome shotgun (WGS) entry which is preliminary data.</text>
</comment>
<reference evidence="8" key="1">
    <citation type="submission" date="2021-03" db="EMBL/GenBank/DDBJ databases">
        <authorList>
            <person name="Lu T."/>
            <person name="Wang Q."/>
            <person name="Han X."/>
        </authorList>
    </citation>
    <scope>NUCLEOTIDE SEQUENCE</scope>
    <source>
        <strain evidence="8">WQ 2009</strain>
    </source>
</reference>
<keyword evidence="6" id="KW-0325">Glycoprotein</keyword>
<evidence type="ECO:0000256" key="6">
    <source>
        <dbReference type="ARBA" id="ARBA00023180"/>
    </source>
</evidence>
<dbReference type="CDD" id="cd11010">
    <property type="entry name" value="S1-P1_nuclease"/>
    <property type="match status" value="1"/>
</dbReference>
<feature type="chain" id="PRO_5035773647" evidence="7">
    <location>
        <begin position="23"/>
        <end position="263"/>
    </location>
</feature>
<dbReference type="InterPro" id="IPR008947">
    <property type="entry name" value="PLipase_C/P1_nuclease_dom_sf"/>
</dbReference>
<evidence type="ECO:0000256" key="4">
    <source>
        <dbReference type="ARBA" id="ARBA00022801"/>
    </source>
</evidence>
<dbReference type="AlphaFoldDB" id="A0A8T4HC88"/>
<keyword evidence="5" id="KW-1015">Disulfide bond</keyword>
<keyword evidence="4" id="KW-0378">Hydrolase</keyword>
<evidence type="ECO:0000313" key="9">
    <source>
        <dbReference type="Proteomes" id="UP000679691"/>
    </source>
</evidence>
<feature type="signal peptide" evidence="7">
    <location>
        <begin position="1"/>
        <end position="22"/>
    </location>
</feature>
<dbReference type="PANTHER" id="PTHR33146">
    <property type="entry name" value="ENDONUCLEASE 4"/>
    <property type="match status" value="1"/>
</dbReference>
<evidence type="ECO:0000256" key="5">
    <source>
        <dbReference type="ARBA" id="ARBA00023157"/>
    </source>
</evidence>
<keyword evidence="9" id="KW-1185">Reference proteome</keyword>